<comment type="similarity">
    <text evidence="3">Belongs to the CD225/Dispanin family.</text>
</comment>
<dbReference type="GO" id="GO:0098839">
    <property type="term" value="C:postsynaptic density membrane"/>
    <property type="evidence" value="ECO:0007669"/>
    <property type="project" value="UniProtKB-SubCell"/>
</dbReference>
<dbReference type="Proteomes" id="UP001318040">
    <property type="component" value="Chromosome 17"/>
</dbReference>
<dbReference type="GO" id="GO:0097091">
    <property type="term" value="P:synaptic vesicle clustering"/>
    <property type="evidence" value="ECO:0007669"/>
    <property type="project" value="TreeGrafter"/>
</dbReference>
<keyword evidence="11 22" id="KW-0472">Membrane</keyword>
<feature type="transmembrane region" description="Helical" evidence="22">
    <location>
        <begin position="219"/>
        <end position="242"/>
    </location>
</feature>
<keyword evidence="9 22" id="KW-1133">Transmembrane helix</keyword>
<dbReference type="KEGG" id="pmrn:116943232"/>
<dbReference type="Pfam" id="PF04505">
    <property type="entry name" value="CD225"/>
    <property type="match status" value="1"/>
</dbReference>
<reference evidence="24" key="1">
    <citation type="submission" date="2025-08" db="UniProtKB">
        <authorList>
            <consortium name="RefSeq"/>
        </authorList>
    </citation>
    <scope>IDENTIFICATION</scope>
    <source>
        <tissue evidence="24">Sperm</tissue>
    </source>
</reference>
<evidence type="ECO:0000256" key="1">
    <source>
        <dbReference type="ARBA" id="ARBA00004279"/>
    </source>
</evidence>
<evidence type="ECO:0000256" key="3">
    <source>
        <dbReference type="ARBA" id="ARBA00006843"/>
    </source>
</evidence>
<evidence type="ECO:0000256" key="19">
    <source>
        <dbReference type="ARBA" id="ARBA00041354"/>
    </source>
</evidence>
<organism evidence="23 24">
    <name type="scientific">Petromyzon marinus</name>
    <name type="common">Sea lamprey</name>
    <dbReference type="NCBI Taxonomy" id="7757"/>
    <lineage>
        <taxon>Eukaryota</taxon>
        <taxon>Metazoa</taxon>
        <taxon>Chordata</taxon>
        <taxon>Craniata</taxon>
        <taxon>Vertebrata</taxon>
        <taxon>Cyclostomata</taxon>
        <taxon>Hyperoartia</taxon>
        <taxon>Petromyzontiformes</taxon>
        <taxon>Petromyzontidae</taxon>
        <taxon>Petromyzon</taxon>
    </lineage>
</organism>
<comment type="subunit">
    <text evidence="17">Homodimer. Interacts with GRIA1 and GRIA2.</text>
</comment>
<evidence type="ECO:0000256" key="11">
    <source>
        <dbReference type="ARBA" id="ARBA00023136"/>
    </source>
</evidence>
<keyword evidence="4" id="KW-1003">Cell membrane</keyword>
<evidence type="ECO:0000313" key="24">
    <source>
        <dbReference type="RefSeq" id="XP_032811819.1"/>
    </source>
</evidence>
<dbReference type="InterPro" id="IPR007593">
    <property type="entry name" value="CD225/Dispanin_fam"/>
</dbReference>
<dbReference type="PANTHER" id="PTHR14768">
    <property type="entry name" value="UPF0338 PROTEIN"/>
    <property type="match status" value="1"/>
</dbReference>
<evidence type="ECO:0000256" key="5">
    <source>
        <dbReference type="ARBA" id="ARBA00022553"/>
    </source>
</evidence>
<evidence type="ECO:0000256" key="16">
    <source>
        <dbReference type="ARBA" id="ARBA00037858"/>
    </source>
</evidence>
<protein>
    <recommendedName>
        <fullName evidence="18">Synapse differentiation-inducing gene protein 1</fullName>
    </recommendedName>
    <alternativeName>
        <fullName evidence="19">Dispanin subfamily C member 2</fullName>
    </alternativeName>
    <alternativeName>
        <fullName evidence="20">Transmembrane protein 90B</fullName>
    </alternativeName>
</protein>
<keyword evidence="6 22" id="KW-0812">Transmembrane</keyword>
<comment type="function">
    <text evidence="15">May regulate AMPA receptor content at nascent synapses, and have a role in postsynaptic development and maturation.</text>
</comment>
<evidence type="ECO:0000256" key="9">
    <source>
        <dbReference type="ARBA" id="ARBA00022989"/>
    </source>
</evidence>
<feature type="region of interest" description="Disordered" evidence="21">
    <location>
        <begin position="1"/>
        <end position="39"/>
    </location>
</feature>
<dbReference type="GO" id="GO:0051965">
    <property type="term" value="P:positive regulation of synapse assembly"/>
    <property type="evidence" value="ECO:0007669"/>
    <property type="project" value="TreeGrafter"/>
</dbReference>
<feature type="transmembrane region" description="Helical" evidence="22">
    <location>
        <begin position="263"/>
        <end position="289"/>
    </location>
</feature>
<evidence type="ECO:0000256" key="18">
    <source>
        <dbReference type="ARBA" id="ARBA00040240"/>
    </source>
</evidence>
<evidence type="ECO:0000256" key="6">
    <source>
        <dbReference type="ARBA" id="ARBA00022692"/>
    </source>
</evidence>
<evidence type="ECO:0000256" key="21">
    <source>
        <dbReference type="SAM" id="MobiDB-lite"/>
    </source>
</evidence>
<dbReference type="GO" id="GO:0043197">
    <property type="term" value="C:dendritic spine"/>
    <property type="evidence" value="ECO:0007669"/>
    <property type="project" value="UniProtKB-SubCell"/>
</dbReference>
<evidence type="ECO:0000256" key="7">
    <source>
        <dbReference type="ARBA" id="ARBA00022753"/>
    </source>
</evidence>
<evidence type="ECO:0000256" key="12">
    <source>
        <dbReference type="ARBA" id="ARBA00023257"/>
    </source>
</evidence>
<evidence type="ECO:0000256" key="10">
    <source>
        <dbReference type="ARBA" id="ARBA00023018"/>
    </source>
</evidence>
<evidence type="ECO:0000256" key="22">
    <source>
        <dbReference type="SAM" id="Phobius"/>
    </source>
</evidence>
<name>A0AAJ7WVM3_PETMA</name>
<proteinExistence type="inferred from homology"/>
<dbReference type="GO" id="GO:0031901">
    <property type="term" value="C:early endosome membrane"/>
    <property type="evidence" value="ECO:0007669"/>
    <property type="project" value="UniProtKB-SubCell"/>
</dbReference>
<keyword evidence="10" id="KW-0770">Synapse</keyword>
<keyword evidence="12" id="KW-0628">Postsynaptic cell membrane</keyword>
<dbReference type="AlphaFoldDB" id="A0AAJ7WVM3"/>
<evidence type="ECO:0000256" key="2">
    <source>
        <dbReference type="ARBA" id="ARBA00004401"/>
    </source>
</evidence>
<evidence type="ECO:0000256" key="14">
    <source>
        <dbReference type="ARBA" id="ARBA00034112"/>
    </source>
</evidence>
<evidence type="ECO:0000313" key="23">
    <source>
        <dbReference type="Proteomes" id="UP001318040"/>
    </source>
</evidence>
<keyword evidence="7" id="KW-0967">Endosome</keyword>
<evidence type="ECO:0000256" key="15">
    <source>
        <dbReference type="ARBA" id="ARBA00037790"/>
    </source>
</evidence>
<gene>
    <name evidence="24" type="primary">LOC116943232</name>
</gene>
<keyword evidence="8" id="KW-0735">Signal-anchor</keyword>
<keyword evidence="5" id="KW-0597">Phosphoprotein</keyword>
<evidence type="ECO:0000256" key="8">
    <source>
        <dbReference type="ARBA" id="ARBA00022968"/>
    </source>
</evidence>
<dbReference type="PANTHER" id="PTHR14768:SF3">
    <property type="entry name" value="SYNAPSE DIFFERENTIATION-INDUCING GENE PROTEIN 1"/>
    <property type="match status" value="1"/>
</dbReference>
<evidence type="ECO:0000256" key="17">
    <source>
        <dbReference type="ARBA" id="ARBA00038680"/>
    </source>
</evidence>
<dbReference type="RefSeq" id="XP_032811819.1">
    <property type="nucleotide sequence ID" value="XM_032955928.1"/>
</dbReference>
<dbReference type="GO" id="GO:0030672">
    <property type="term" value="C:synaptic vesicle membrane"/>
    <property type="evidence" value="ECO:0007669"/>
    <property type="project" value="TreeGrafter"/>
</dbReference>
<keyword evidence="23" id="KW-1185">Reference proteome</keyword>
<dbReference type="GO" id="GO:0060076">
    <property type="term" value="C:excitatory synapse"/>
    <property type="evidence" value="ECO:0007669"/>
    <property type="project" value="TreeGrafter"/>
</dbReference>
<sequence length="295" mass="32586">MAHHNMTTTTTTRSAALGHNGNHHHQQQQQQQPHQDHRSFCSECEALGSDQTHAARYPAPLYKEQPLQRWRQEADERAVQPLDPRALQKAMEAYYYGPGFASFAAHRAAVATDPGAGFMGTRAQQAPPLPPPPPPQLLLLHKEPVAECCETTFSEGRIRPADVLPEPDFCGLATSDAHVHTDSYDTDEEDENFHELDSDYSSDTESEDHFMALPPRDHLSLSVFTMLCCFWPLGIAAFCLSRRTSRAIVKGDLHQASASSRRALFLAVLSITIGTGIYVGLAVALIAYLSKNGHF</sequence>
<accession>A0AAJ7WVM3</accession>
<evidence type="ECO:0000256" key="13">
    <source>
        <dbReference type="ARBA" id="ARBA00023273"/>
    </source>
</evidence>
<evidence type="ECO:0000256" key="4">
    <source>
        <dbReference type="ARBA" id="ARBA00022475"/>
    </source>
</evidence>
<evidence type="ECO:0000256" key="20">
    <source>
        <dbReference type="ARBA" id="ARBA00042246"/>
    </source>
</evidence>
<comment type="subcellular location">
    <subcellularLocation>
        <location evidence="2">Cell membrane</location>
        <topology evidence="2">Single-pass type II membrane protein</topology>
    </subcellularLocation>
    <subcellularLocation>
        <location evidence="1">Cell projection</location>
        <location evidence="1">Dendrite</location>
    </subcellularLocation>
    <subcellularLocation>
        <location evidence="16">Early endosome membrane</location>
        <topology evidence="16">Single-pass type II membrane protein</topology>
    </subcellularLocation>
    <subcellularLocation>
        <location evidence="14">Postsynaptic density membrane</location>
    </subcellularLocation>
</comment>
<keyword evidence="13" id="KW-0966">Cell projection</keyword>